<dbReference type="OrthoDB" id="5953090at2759"/>
<dbReference type="InterPro" id="IPR024810">
    <property type="entry name" value="MAB21L/cGLR"/>
</dbReference>
<keyword evidence="2" id="KW-0547">Nucleotide-binding</keyword>
<dbReference type="GO" id="GO:0005524">
    <property type="term" value="F:ATP binding"/>
    <property type="evidence" value="ECO:0007669"/>
    <property type="project" value="UniProtKB-KW"/>
</dbReference>
<dbReference type="Pfam" id="PF20266">
    <property type="entry name" value="Mab-21_C"/>
    <property type="match status" value="1"/>
</dbReference>
<evidence type="ECO:0000313" key="4">
    <source>
        <dbReference type="EMBL" id="KAJ7387761.1"/>
    </source>
</evidence>
<proteinExistence type="predicted"/>
<protein>
    <recommendedName>
        <fullName evidence="3">Mab-21-like HhH/H2TH-like domain-containing protein</fullName>
    </recommendedName>
</protein>
<evidence type="ECO:0000256" key="1">
    <source>
        <dbReference type="ARBA" id="ARBA00001946"/>
    </source>
</evidence>
<dbReference type="GO" id="GO:0016779">
    <property type="term" value="F:nucleotidyltransferase activity"/>
    <property type="evidence" value="ECO:0007669"/>
    <property type="project" value="UniProtKB-ARBA"/>
</dbReference>
<dbReference type="PANTHER" id="PTHR10656:SF70">
    <property type="entry name" value="PROTEIN MAB-21-RELATED"/>
    <property type="match status" value="1"/>
</dbReference>
<sequence>MASVQHEEGLLSNQEFQNVQSFSKSSYKLLAAYTTSKHPALKGNLCQMKQQEHRVLDKSNVESQLPCKQPPAMVKREGIHEEKYSATSAMAKEQSCSPLRDYLLEVAQKEAAYPITDEGEAIGNMMENAAENFCEYLGETFLLFHDCRLLKTGSTYEGVKIGQPDEFDYMIEVPSLAASDAVLFHDQGLGSNSFGRIAYNVHDKALFSDIFEFEASHLTIQGPVEQEAFMKAIFAKLLHAIETKFIEFLPAGWEFMGISGKATTNAEMFGMSGINAPARMALTPCFVWHGKIFPSLKVTVDFSFAIPIVKPTSLCSPASLRKDLRDNNGSLPVSELEKCDISSQCAFETHDSKASEASCAPVTHEDDKFKDPSLTTDDGKHVTVALDQPESHSVHHANKEDLTEFISTRSSVPDIFHLLLADFIWCRASFSIQEQKIMEEFAASDGQKTCMRLVKYLRIAFIAQEYGEKILDLKPSISTYWLKTILYYMYEKYRNVDVAWKADHLHDRILEVFETLLECLQQSSLYNFFVPNYNLLWMKQPGELEAAVDEVKSLLKLLYSVDRGENLITLDDLKAHECKQKIENEKVLYENRKSTMKEMLLMHAIYSTDAESDDEELQSIQCFANHYLNGVAGHTVLITGKGQDILFFEDGNSVDIGIQETMAFLDEDRQAFEMFVAEENN</sequence>
<organism evidence="4 5">
    <name type="scientific">Desmophyllum pertusum</name>
    <dbReference type="NCBI Taxonomy" id="174260"/>
    <lineage>
        <taxon>Eukaryota</taxon>
        <taxon>Metazoa</taxon>
        <taxon>Cnidaria</taxon>
        <taxon>Anthozoa</taxon>
        <taxon>Hexacorallia</taxon>
        <taxon>Scleractinia</taxon>
        <taxon>Caryophylliina</taxon>
        <taxon>Caryophylliidae</taxon>
        <taxon>Desmophyllum</taxon>
    </lineage>
</organism>
<reference evidence="4" key="1">
    <citation type="submission" date="2023-01" db="EMBL/GenBank/DDBJ databases">
        <title>Genome assembly of the deep-sea coral Lophelia pertusa.</title>
        <authorList>
            <person name="Herrera S."/>
            <person name="Cordes E."/>
        </authorList>
    </citation>
    <scope>NUCLEOTIDE SEQUENCE</scope>
    <source>
        <strain evidence="4">USNM1676648</strain>
        <tissue evidence="4">Polyp</tissue>
    </source>
</reference>
<comment type="cofactor">
    <cofactor evidence="1">
        <name>Mg(2+)</name>
        <dbReference type="ChEBI" id="CHEBI:18420"/>
    </cofactor>
</comment>
<name>A0A9X0D5Z3_9CNID</name>
<dbReference type="InterPro" id="IPR046906">
    <property type="entry name" value="Mab-21_HhH/H2TH-like"/>
</dbReference>
<evidence type="ECO:0000259" key="3">
    <source>
        <dbReference type="Pfam" id="PF20266"/>
    </source>
</evidence>
<evidence type="ECO:0000313" key="5">
    <source>
        <dbReference type="Proteomes" id="UP001163046"/>
    </source>
</evidence>
<evidence type="ECO:0000256" key="2">
    <source>
        <dbReference type="ARBA" id="ARBA00022840"/>
    </source>
</evidence>
<keyword evidence="5" id="KW-1185">Reference proteome</keyword>
<keyword evidence="2" id="KW-0067">ATP-binding</keyword>
<dbReference type="PANTHER" id="PTHR10656">
    <property type="entry name" value="CELL FATE DETERMINING PROTEIN MAB21-RELATED"/>
    <property type="match status" value="1"/>
</dbReference>
<feature type="domain" description="Mab-21-like HhH/H2TH-like" evidence="3">
    <location>
        <begin position="447"/>
        <end position="552"/>
    </location>
</feature>
<comment type="caution">
    <text evidence="4">The sequence shown here is derived from an EMBL/GenBank/DDBJ whole genome shotgun (WGS) entry which is preliminary data.</text>
</comment>
<dbReference type="EMBL" id="MU825873">
    <property type="protein sequence ID" value="KAJ7387761.1"/>
    <property type="molecule type" value="Genomic_DNA"/>
</dbReference>
<dbReference type="Proteomes" id="UP001163046">
    <property type="component" value="Unassembled WGS sequence"/>
</dbReference>
<dbReference type="AlphaFoldDB" id="A0A9X0D5Z3"/>
<accession>A0A9X0D5Z3</accession>
<gene>
    <name evidence="4" type="ORF">OS493_001104</name>
</gene>
<dbReference type="SMART" id="SM01265">
    <property type="entry name" value="Mab-21"/>
    <property type="match status" value="1"/>
</dbReference>
<dbReference type="Gene3D" id="3.30.460.90">
    <property type="match status" value="1"/>
</dbReference>
<dbReference type="Gene3D" id="1.10.1410.40">
    <property type="match status" value="1"/>
</dbReference>